<dbReference type="Pfam" id="PF00583">
    <property type="entry name" value="Acetyltransf_1"/>
    <property type="match status" value="1"/>
</dbReference>
<comment type="caution">
    <text evidence="2">The sequence shown here is derived from an EMBL/GenBank/DDBJ whole genome shotgun (WGS) entry which is preliminary data.</text>
</comment>
<dbReference type="EMBL" id="PVTO01000025">
    <property type="protein sequence ID" value="PRY78649.1"/>
    <property type="molecule type" value="Genomic_DNA"/>
</dbReference>
<evidence type="ECO:0000313" key="3">
    <source>
        <dbReference type="Proteomes" id="UP000238205"/>
    </source>
</evidence>
<gene>
    <name evidence="2" type="ORF">CLV38_12520</name>
</gene>
<dbReference type="Gene3D" id="3.40.630.30">
    <property type="match status" value="1"/>
</dbReference>
<dbReference type="GO" id="GO:0016747">
    <property type="term" value="F:acyltransferase activity, transferring groups other than amino-acyl groups"/>
    <property type="evidence" value="ECO:0007669"/>
    <property type="project" value="InterPro"/>
</dbReference>
<keyword evidence="2" id="KW-0012">Acyltransferase</keyword>
<dbReference type="AlphaFoldDB" id="A0A2T0W100"/>
<dbReference type="RefSeq" id="WP_106195389.1">
    <property type="nucleotide sequence ID" value="NZ_PVTO01000025.1"/>
</dbReference>
<dbReference type="InterPro" id="IPR050276">
    <property type="entry name" value="MshD_Acetyltransferase"/>
</dbReference>
<name>A0A2T0W100_9LACT</name>
<dbReference type="OrthoDB" id="9775804at2"/>
<evidence type="ECO:0000313" key="2">
    <source>
        <dbReference type="EMBL" id="PRY78649.1"/>
    </source>
</evidence>
<keyword evidence="3" id="KW-1185">Reference proteome</keyword>
<organism evidence="2 3">
    <name type="scientific">Alkalibacterium olivapovliticus</name>
    <dbReference type="NCBI Taxonomy" id="99907"/>
    <lineage>
        <taxon>Bacteria</taxon>
        <taxon>Bacillati</taxon>
        <taxon>Bacillota</taxon>
        <taxon>Bacilli</taxon>
        <taxon>Lactobacillales</taxon>
        <taxon>Carnobacteriaceae</taxon>
        <taxon>Alkalibacterium</taxon>
    </lineage>
</organism>
<dbReference type="SUPFAM" id="SSF55729">
    <property type="entry name" value="Acyl-CoA N-acyltransferases (Nat)"/>
    <property type="match status" value="1"/>
</dbReference>
<keyword evidence="2" id="KW-0808">Transferase</keyword>
<dbReference type="InterPro" id="IPR000182">
    <property type="entry name" value="GNAT_dom"/>
</dbReference>
<dbReference type="Proteomes" id="UP000238205">
    <property type="component" value="Unassembled WGS sequence"/>
</dbReference>
<protein>
    <submittedName>
        <fullName evidence="2">L-amino acid N-acyltransferase YncA</fullName>
    </submittedName>
</protein>
<dbReference type="PANTHER" id="PTHR43617">
    <property type="entry name" value="L-AMINO ACID N-ACETYLTRANSFERASE"/>
    <property type="match status" value="1"/>
</dbReference>
<dbReference type="InterPro" id="IPR016181">
    <property type="entry name" value="Acyl_CoA_acyltransferase"/>
</dbReference>
<evidence type="ECO:0000259" key="1">
    <source>
        <dbReference type="PROSITE" id="PS51186"/>
    </source>
</evidence>
<dbReference type="CDD" id="cd04301">
    <property type="entry name" value="NAT_SF"/>
    <property type="match status" value="1"/>
</dbReference>
<accession>A0A2T0W100</accession>
<sequence>MIIRRAQLEDAPGIADVHVDSWRTTYKNIIPDYYLQNLSYTQRTALWEKNLSKQHQYTLVAENSNGQIIGFADAWKRETNNVTHSCDLTSIYILEEYQGQGIGKLLLKDLFEYFKKMAYHRIFVEVLTDNKTRYFYQYYGAKLIDTKDIQIGGVLLKEEIYEWDTLEDVLGKV</sequence>
<dbReference type="PANTHER" id="PTHR43617:SF30">
    <property type="entry name" value="HISTONE ACETYLTRANSFERASE"/>
    <property type="match status" value="1"/>
</dbReference>
<reference evidence="2 3" key="1">
    <citation type="submission" date="2018-03" db="EMBL/GenBank/DDBJ databases">
        <title>Genomic Encyclopedia of Archaeal and Bacterial Type Strains, Phase II (KMG-II): from individual species to whole genera.</title>
        <authorList>
            <person name="Goeker M."/>
        </authorList>
    </citation>
    <scope>NUCLEOTIDE SEQUENCE [LARGE SCALE GENOMIC DNA]</scope>
    <source>
        <strain evidence="2 3">DSM 13175</strain>
    </source>
</reference>
<proteinExistence type="predicted"/>
<dbReference type="PROSITE" id="PS51186">
    <property type="entry name" value="GNAT"/>
    <property type="match status" value="1"/>
</dbReference>
<feature type="domain" description="N-acetyltransferase" evidence="1">
    <location>
        <begin position="1"/>
        <end position="167"/>
    </location>
</feature>